<reference evidence="4 5" key="1">
    <citation type="submission" date="2019-03" db="EMBL/GenBank/DDBJ databases">
        <title>Genomic Encyclopedia of Type Strains, Phase IV (KMG-IV): sequencing the most valuable type-strain genomes for metagenomic binning, comparative biology and taxonomic classification.</title>
        <authorList>
            <person name="Goeker M."/>
        </authorList>
    </citation>
    <scope>NUCLEOTIDE SEQUENCE [LARGE SCALE GENOMIC DNA]</scope>
    <source>
        <strain evidence="4 5">DSM 25287</strain>
    </source>
</reference>
<dbReference type="Pfam" id="PF03969">
    <property type="entry name" value="AFG1_ATPase"/>
    <property type="match status" value="1"/>
</dbReference>
<dbReference type="NCBIfam" id="NF040713">
    <property type="entry name" value="ZapE"/>
    <property type="match status" value="1"/>
</dbReference>
<dbReference type="AlphaFoldDB" id="A0A4R2L044"/>
<dbReference type="RefSeq" id="WP_132543403.1">
    <property type="nucleotide sequence ID" value="NZ_SLWY01000014.1"/>
</dbReference>
<dbReference type="HAMAP" id="MF_01919">
    <property type="entry name" value="ZapE"/>
    <property type="match status" value="1"/>
</dbReference>
<dbReference type="InterPro" id="IPR030870">
    <property type="entry name" value="ZapE"/>
</dbReference>
<proteinExistence type="inferred from homology"/>
<evidence type="ECO:0000256" key="3">
    <source>
        <dbReference type="HAMAP-Rule" id="MF_01919"/>
    </source>
</evidence>
<dbReference type="InterPro" id="IPR027417">
    <property type="entry name" value="P-loop_NTPase"/>
</dbReference>
<evidence type="ECO:0000256" key="2">
    <source>
        <dbReference type="ARBA" id="ARBA00022840"/>
    </source>
</evidence>
<sequence>MLVRRYHQDLQRPGFQHDTAQEIAVRNLQRVYDQLLEARRNADSGTPVKKIGLFSRLTSRRTHEPAAPAIKGLYLWGGVGRGKTYLVDLFFETLPIPEKLRLHFHRFMQMVHARLNELGNQQDPLKIVAEQLAREARVICLDEFFVADITDAMLLHGLLDGLFRNGVVLVTTTNIPPDELYKNGLQRARFLPAIALLKHHLDVLNVDNGVDYRLRYLEKAAVYHTPLDARADQCLSEAFATLAPEPGRADAGLEIEGRVIPTRRLAEGVVWFDFAAICDGPRSQIDYIEIARAFHTVLISAIPVFDHMMENQARRFLNLVDEFYDRNVKLVVTAAAPCEALYRGEKLVFEYQRTVSRLQEMQSKEFLARPHLP</sequence>
<dbReference type="PANTHER" id="PTHR12169">
    <property type="entry name" value="ATPASE N2B"/>
    <property type="match status" value="1"/>
</dbReference>
<dbReference type="GO" id="GO:0032153">
    <property type="term" value="C:cell division site"/>
    <property type="evidence" value="ECO:0007669"/>
    <property type="project" value="TreeGrafter"/>
</dbReference>
<comment type="subunit">
    <text evidence="3">Interacts with FtsZ.</text>
</comment>
<protein>
    <recommendedName>
        <fullName evidence="3">Cell division protein ZapE</fullName>
    </recommendedName>
    <alternativeName>
        <fullName evidence="3">Z ring-associated protein ZapE</fullName>
    </alternativeName>
</protein>
<keyword evidence="5" id="KW-1185">Reference proteome</keyword>
<dbReference type="GO" id="GO:0051301">
    <property type="term" value="P:cell division"/>
    <property type="evidence" value="ECO:0007669"/>
    <property type="project" value="UniProtKB-UniRule"/>
</dbReference>
<dbReference type="InterPro" id="IPR005654">
    <property type="entry name" value="ATPase_AFG1-like"/>
</dbReference>
<comment type="function">
    <text evidence="3">Reduces the stability of FtsZ polymers in the presence of ATP.</text>
</comment>
<evidence type="ECO:0000313" key="4">
    <source>
        <dbReference type="EMBL" id="TCO80361.1"/>
    </source>
</evidence>
<organism evidence="4 5">
    <name type="scientific">Plasticicumulans lactativorans</name>
    <dbReference type="NCBI Taxonomy" id="1133106"/>
    <lineage>
        <taxon>Bacteria</taxon>
        <taxon>Pseudomonadati</taxon>
        <taxon>Pseudomonadota</taxon>
        <taxon>Gammaproteobacteria</taxon>
        <taxon>Candidatus Competibacteraceae</taxon>
        <taxon>Plasticicumulans</taxon>
    </lineage>
</organism>
<comment type="subcellular location">
    <subcellularLocation>
        <location evidence="3">Cytoplasm</location>
    </subcellularLocation>
</comment>
<dbReference type="Proteomes" id="UP000295765">
    <property type="component" value="Unassembled WGS sequence"/>
</dbReference>
<keyword evidence="3" id="KW-0963">Cytoplasm</keyword>
<keyword evidence="3" id="KW-0131">Cell cycle</keyword>
<keyword evidence="2 3" id="KW-0067">ATP-binding</keyword>
<dbReference type="Gene3D" id="3.40.50.300">
    <property type="entry name" value="P-loop containing nucleotide triphosphate hydrolases"/>
    <property type="match status" value="1"/>
</dbReference>
<accession>A0A4R2L044</accession>
<evidence type="ECO:0000256" key="1">
    <source>
        <dbReference type="ARBA" id="ARBA00022741"/>
    </source>
</evidence>
<dbReference type="SUPFAM" id="SSF52540">
    <property type="entry name" value="P-loop containing nucleoside triphosphate hydrolases"/>
    <property type="match status" value="1"/>
</dbReference>
<name>A0A4R2L044_9GAMM</name>
<dbReference type="GO" id="GO:0016887">
    <property type="term" value="F:ATP hydrolysis activity"/>
    <property type="evidence" value="ECO:0007669"/>
    <property type="project" value="UniProtKB-UniRule"/>
</dbReference>
<dbReference type="GO" id="GO:0005524">
    <property type="term" value="F:ATP binding"/>
    <property type="evidence" value="ECO:0007669"/>
    <property type="project" value="UniProtKB-UniRule"/>
</dbReference>
<dbReference type="OrthoDB" id="9774491at2"/>
<dbReference type="EMBL" id="SLWY01000014">
    <property type="protein sequence ID" value="TCO80361.1"/>
    <property type="molecule type" value="Genomic_DNA"/>
</dbReference>
<keyword evidence="3 4" id="KW-0132">Cell division</keyword>
<keyword evidence="1 3" id="KW-0547">Nucleotide-binding</keyword>
<evidence type="ECO:0000313" key="5">
    <source>
        <dbReference type="Proteomes" id="UP000295765"/>
    </source>
</evidence>
<gene>
    <name evidence="3" type="primary">zapE</name>
    <name evidence="4" type="ORF">EV699_1145</name>
</gene>
<feature type="binding site" evidence="3">
    <location>
        <begin position="77"/>
        <end position="84"/>
    </location>
    <ligand>
        <name>ATP</name>
        <dbReference type="ChEBI" id="CHEBI:30616"/>
    </ligand>
</feature>
<dbReference type="PANTHER" id="PTHR12169:SF6">
    <property type="entry name" value="AFG1-LIKE ATPASE"/>
    <property type="match status" value="1"/>
</dbReference>
<comment type="caution">
    <text evidence="4">The sequence shown here is derived from an EMBL/GenBank/DDBJ whole genome shotgun (WGS) entry which is preliminary data.</text>
</comment>
<comment type="similarity">
    <text evidence="3">Belongs to the AFG1 ATPase family. ZapE subfamily.</text>
</comment>
<keyword evidence="3" id="KW-0378">Hydrolase</keyword>
<dbReference type="GO" id="GO:0005737">
    <property type="term" value="C:cytoplasm"/>
    <property type="evidence" value="ECO:0007669"/>
    <property type="project" value="UniProtKB-SubCell"/>
</dbReference>